<name>A0ABS0FU20_PSELU</name>
<dbReference type="SUPFAM" id="SSF53955">
    <property type="entry name" value="Lysozyme-like"/>
    <property type="match status" value="1"/>
</dbReference>
<gene>
    <name evidence="3" type="ORF">IRZ65_24655</name>
</gene>
<dbReference type="RefSeq" id="WP_196122484.1">
    <property type="nucleotide sequence ID" value="NZ_CP069264.1"/>
</dbReference>
<feature type="signal peptide" evidence="1">
    <location>
        <begin position="1"/>
        <end position="21"/>
    </location>
</feature>
<keyword evidence="4" id="KW-1185">Reference proteome</keyword>
<reference evidence="3 4" key="1">
    <citation type="submission" date="2020-10" db="EMBL/GenBank/DDBJ databases">
        <title>Genome sequences of Pseudomonas isolates.</title>
        <authorList>
            <person name="Wessels L."/>
            <person name="Reich F."/>
            <person name="Hammerl J."/>
        </authorList>
    </citation>
    <scope>NUCLEOTIDE SEQUENCE [LARGE SCALE GENOMIC DNA]</scope>
    <source>
        <strain evidence="3 4">20-MO00624-0</strain>
    </source>
</reference>
<dbReference type="InterPro" id="IPR008258">
    <property type="entry name" value="Transglycosylase_SLT_dom_1"/>
</dbReference>
<feature type="domain" description="Transglycosylase SLT" evidence="2">
    <location>
        <begin position="27"/>
        <end position="152"/>
    </location>
</feature>
<sequence length="181" mass="19740">MKKIALLAFALGALSVNKAHADLDNSLFGEIAREHGLPVNLLYSVALAESAYSSDKGISPWPYTLRTATKAYYAKTLAEAENILTELLRSARSVDVGIMQVNLYWNSDRIKDPKALLSPENGLRMGASILSERIKSAPGDLELGIGRYHNIKEEALARNYGARVLAICKNISYVIGGVCEE</sequence>
<organism evidence="3 4">
    <name type="scientific">Pseudomonas luteola</name>
    <dbReference type="NCBI Taxonomy" id="47886"/>
    <lineage>
        <taxon>Bacteria</taxon>
        <taxon>Pseudomonadati</taxon>
        <taxon>Pseudomonadota</taxon>
        <taxon>Gammaproteobacteria</taxon>
        <taxon>Pseudomonadales</taxon>
        <taxon>Pseudomonadaceae</taxon>
        <taxon>Pseudomonas</taxon>
    </lineage>
</organism>
<dbReference type="InterPro" id="IPR023346">
    <property type="entry name" value="Lysozyme-like_dom_sf"/>
</dbReference>
<dbReference type="Proteomes" id="UP000626180">
    <property type="component" value="Unassembled WGS sequence"/>
</dbReference>
<evidence type="ECO:0000256" key="1">
    <source>
        <dbReference type="SAM" id="SignalP"/>
    </source>
</evidence>
<evidence type="ECO:0000313" key="3">
    <source>
        <dbReference type="EMBL" id="MBF8643848.1"/>
    </source>
</evidence>
<evidence type="ECO:0000313" key="4">
    <source>
        <dbReference type="Proteomes" id="UP000626180"/>
    </source>
</evidence>
<accession>A0ABS0FU20</accession>
<dbReference type="EMBL" id="JADMCD010000025">
    <property type="protein sequence ID" value="MBF8643848.1"/>
    <property type="molecule type" value="Genomic_DNA"/>
</dbReference>
<dbReference type="Gene3D" id="1.10.530.10">
    <property type="match status" value="1"/>
</dbReference>
<proteinExistence type="predicted"/>
<keyword evidence="1" id="KW-0732">Signal</keyword>
<feature type="chain" id="PRO_5045755141" evidence="1">
    <location>
        <begin position="22"/>
        <end position="181"/>
    </location>
</feature>
<evidence type="ECO:0000259" key="2">
    <source>
        <dbReference type="Pfam" id="PF01464"/>
    </source>
</evidence>
<comment type="caution">
    <text evidence="3">The sequence shown here is derived from an EMBL/GenBank/DDBJ whole genome shotgun (WGS) entry which is preliminary data.</text>
</comment>
<protein>
    <submittedName>
        <fullName evidence="3">Transglycosylase SLT domain-containing protein</fullName>
    </submittedName>
</protein>
<dbReference type="Pfam" id="PF01464">
    <property type="entry name" value="SLT"/>
    <property type="match status" value="1"/>
</dbReference>